<dbReference type="SUPFAM" id="SSF100950">
    <property type="entry name" value="NagB/RpiA/CoA transferase-like"/>
    <property type="match status" value="1"/>
</dbReference>
<dbReference type="RefSeq" id="WP_066643837.1">
    <property type="nucleotide sequence ID" value="NZ_VWXL01000058.1"/>
</dbReference>
<dbReference type="InterPro" id="IPR036388">
    <property type="entry name" value="WH-like_DNA-bd_sf"/>
</dbReference>
<evidence type="ECO:0000259" key="4">
    <source>
        <dbReference type="PROSITE" id="PS51000"/>
    </source>
</evidence>
<proteinExistence type="predicted"/>
<evidence type="ECO:0000256" key="2">
    <source>
        <dbReference type="ARBA" id="ARBA00023125"/>
    </source>
</evidence>
<dbReference type="Pfam" id="PF00455">
    <property type="entry name" value="DeoRC"/>
    <property type="match status" value="1"/>
</dbReference>
<organism evidence="5 6">
    <name type="scientific">Caproicibacter fermentans</name>
    <dbReference type="NCBI Taxonomy" id="2576756"/>
    <lineage>
        <taxon>Bacteria</taxon>
        <taxon>Bacillati</taxon>
        <taxon>Bacillota</taxon>
        <taxon>Clostridia</taxon>
        <taxon>Eubacteriales</taxon>
        <taxon>Acutalibacteraceae</taxon>
        <taxon>Caproicibacter</taxon>
    </lineage>
</organism>
<dbReference type="PANTHER" id="PTHR30363">
    <property type="entry name" value="HTH-TYPE TRANSCRIPTIONAL REGULATOR SRLR-RELATED"/>
    <property type="match status" value="1"/>
</dbReference>
<reference evidence="5 6" key="1">
    <citation type="submission" date="2019-09" db="EMBL/GenBank/DDBJ databases">
        <title>Genome sequence of Clostridium sp. EA1.</title>
        <authorList>
            <person name="Poehlein A."/>
            <person name="Bengelsdorf F.R."/>
            <person name="Daniel R."/>
        </authorList>
    </citation>
    <scope>NUCLEOTIDE SEQUENCE [LARGE SCALE GENOMIC DNA]</scope>
    <source>
        <strain evidence="5 6">EA1</strain>
    </source>
</reference>
<sequence>MLSQERVAQILEFINEHGSARVEELASTLNVSEMTIRRDLEKCQKKGLIQRCHGGAVLKRPNEREQPYEDKQCIHQDQKRKIAEICASMIPDGATVYLDAGTTNYQIAERIFRIPDLTVVTNDVMIAAMLHQRDIRLLVVGGEVQNSTGSTLGPFAEQMLRSIRIDLSFMGAASIDPDYNVMTPTIEKAFLKRLVTEISNKSYLAADASKFDRQSMVLINNLKDYAGVVTDRAFTDAEEKQIHDMQINIIPAGTAGEER</sequence>
<dbReference type="PROSITE" id="PS51000">
    <property type="entry name" value="HTH_DEOR_2"/>
    <property type="match status" value="1"/>
</dbReference>
<keyword evidence="2" id="KW-0238">DNA-binding</keyword>
<dbReference type="GO" id="GO:0003700">
    <property type="term" value="F:DNA-binding transcription factor activity"/>
    <property type="evidence" value="ECO:0007669"/>
    <property type="project" value="InterPro"/>
</dbReference>
<dbReference type="PROSITE" id="PS00894">
    <property type="entry name" value="HTH_DEOR_1"/>
    <property type="match status" value="1"/>
</dbReference>
<evidence type="ECO:0000313" key="5">
    <source>
        <dbReference type="EMBL" id="MVB11516.1"/>
    </source>
</evidence>
<dbReference type="Gene3D" id="1.10.10.10">
    <property type="entry name" value="Winged helix-like DNA-binding domain superfamily/Winged helix DNA-binding domain"/>
    <property type="match status" value="1"/>
</dbReference>
<evidence type="ECO:0000256" key="1">
    <source>
        <dbReference type="ARBA" id="ARBA00023015"/>
    </source>
</evidence>
<accession>A0A6N8I0A1</accession>
<dbReference type="GO" id="GO:0003677">
    <property type="term" value="F:DNA binding"/>
    <property type="evidence" value="ECO:0007669"/>
    <property type="project" value="UniProtKB-KW"/>
</dbReference>
<dbReference type="PANTHER" id="PTHR30363:SF46">
    <property type="entry name" value="LYSR FAMILY TRANSCRIPTIONAL REGULATOR"/>
    <property type="match status" value="1"/>
</dbReference>
<dbReference type="EMBL" id="VWXL01000058">
    <property type="protein sequence ID" value="MVB11516.1"/>
    <property type="molecule type" value="Genomic_DNA"/>
</dbReference>
<dbReference type="InterPro" id="IPR037171">
    <property type="entry name" value="NagB/RpiA_transferase-like"/>
</dbReference>
<dbReference type="SUPFAM" id="SSF46785">
    <property type="entry name" value="Winged helix' DNA-binding domain"/>
    <property type="match status" value="1"/>
</dbReference>
<dbReference type="InterPro" id="IPR050313">
    <property type="entry name" value="Carb_Metab_HTH_regulators"/>
</dbReference>
<name>A0A6N8I0A1_9FIRM</name>
<feature type="domain" description="HTH deoR-type" evidence="4">
    <location>
        <begin position="3"/>
        <end position="58"/>
    </location>
</feature>
<dbReference type="OrthoDB" id="9797223at2"/>
<comment type="caution">
    <text evidence="5">The sequence shown here is derived from an EMBL/GenBank/DDBJ whole genome shotgun (WGS) entry which is preliminary data.</text>
</comment>
<evidence type="ECO:0000256" key="3">
    <source>
        <dbReference type="ARBA" id="ARBA00023163"/>
    </source>
</evidence>
<keyword evidence="3" id="KW-0804">Transcription</keyword>
<keyword evidence="6" id="KW-1185">Reference proteome</keyword>
<gene>
    <name evidence="5" type="primary">glpR</name>
    <name evidence="5" type="ORF">CAFE_22340</name>
</gene>
<dbReference type="SMART" id="SM01134">
    <property type="entry name" value="DeoRC"/>
    <property type="match status" value="1"/>
</dbReference>
<dbReference type="SMART" id="SM00420">
    <property type="entry name" value="HTH_DEOR"/>
    <property type="match status" value="1"/>
</dbReference>
<dbReference type="AlphaFoldDB" id="A0A6N8I0A1"/>
<dbReference type="InterPro" id="IPR018356">
    <property type="entry name" value="Tscrpt_reg_HTH_DeoR_CS"/>
</dbReference>
<dbReference type="Pfam" id="PF08220">
    <property type="entry name" value="HTH_DeoR"/>
    <property type="match status" value="1"/>
</dbReference>
<evidence type="ECO:0000313" key="6">
    <source>
        <dbReference type="Proteomes" id="UP000469440"/>
    </source>
</evidence>
<dbReference type="Gene3D" id="3.40.50.1360">
    <property type="match status" value="1"/>
</dbReference>
<dbReference type="PRINTS" id="PR00037">
    <property type="entry name" value="HTHLACR"/>
</dbReference>
<dbReference type="InterPro" id="IPR001034">
    <property type="entry name" value="DeoR_HTH"/>
</dbReference>
<dbReference type="InterPro" id="IPR014036">
    <property type="entry name" value="DeoR-like_C"/>
</dbReference>
<dbReference type="InterPro" id="IPR036390">
    <property type="entry name" value="WH_DNA-bd_sf"/>
</dbReference>
<protein>
    <submittedName>
        <fullName evidence="5">Glycerol-3-phosphate regulon repressor</fullName>
    </submittedName>
</protein>
<dbReference type="Proteomes" id="UP000469440">
    <property type="component" value="Unassembled WGS sequence"/>
</dbReference>
<keyword evidence="1" id="KW-0805">Transcription regulation</keyword>